<dbReference type="EMBL" id="FNNF01000021">
    <property type="protein sequence ID" value="SDW55433.1"/>
    <property type="molecule type" value="Genomic_DNA"/>
</dbReference>
<dbReference type="OrthoDB" id="9777362at2"/>
<feature type="binding site" evidence="5">
    <location>
        <position position="12"/>
    </location>
    <ligand>
        <name>[4Fe-4S] cluster</name>
        <dbReference type="ChEBI" id="CHEBI:49883"/>
    </ligand>
</feature>
<keyword evidence="1 5" id="KW-0004">4Fe-4S</keyword>
<feature type="binding site" evidence="5">
    <location>
        <position position="42"/>
    </location>
    <ligand>
        <name>(2E)-4-hydroxy-3-methylbut-2-enyl diphosphate</name>
        <dbReference type="ChEBI" id="CHEBI:128753"/>
    </ligand>
</feature>
<dbReference type="GO" id="GO:0046872">
    <property type="term" value="F:metal ion binding"/>
    <property type="evidence" value="ECO:0007669"/>
    <property type="project" value="UniProtKB-KW"/>
</dbReference>
<dbReference type="AlphaFoldDB" id="A0A1H2UGY8"/>
<dbReference type="UniPathway" id="UPA00056">
    <property type="reaction ID" value="UER00097"/>
</dbReference>
<feature type="binding site" evidence="5">
    <location>
        <position position="226"/>
    </location>
    <ligand>
        <name>(2E)-4-hydroxy-3-methylbut-2-enyl diphosphate</name>
        <dbReference type="ChEBI" id="CHEBI:128753"/>
    </ligand>
</feature>
<feature type="binding site" evidence="5">
    <location>
        <position position="170"/>
    </location>
    <ligand>
        <name>(2E)-4-hydroxy-3-methylbut-2-enyl diphosphate</name>
        <dbReference type="ChEBI" id="CHEBI:128753"/>
    </ligand>
</feature>
<comment type="function">
    <text evidence="5">Catalyzes the conversion of 1-hydroxy-2-methyl-2-(E)-butenyl 4-diphosphate (HMBPP) into a mixture of isopentenyl diphosphate (IPP) and dimethylallyl diphosphate (DMAPP). Acts in the terminal step of the DOXP/MEP pathway for isoprenoid precursor biosynthesis.</text>
</comment>
<dbReference type="NCBIfam" id="TIGR00216">
    <property type="entry name" value="ispH_lytB"/>
    <property type="match status" value="1"/>
</dbReference>
<keyword evidence="3 5" id="KW-0408">Iron</keyword>
<feature type="binding site" evidence="5">
    <location>
        <position position="226"/>
    </location>
    <ligand>
        <name>isopentenyl diphosphate</name>
        <dbReference type="ChEBI" id="CHEBI:128769"/>
    </ligand>
</feature>
<dbReference type="PANTHER" id="PTHR30426">
    <property type="entry name" value="4-HYDROXY-3-METHYLBUT-2-ENYL DIPHOSPHATE REDUCTASE"/>
    <property type="match status" value="1"/>
</dbReference>
<feature type="binding site" evidence="5">
    <location>
        <position position="271"/>
    </location>
    <ligand>
        <name>(2E)-4-hydroxy-3-methylbut-2-enyl diphosphate</name>
        <dbReference type="ChEBI" id="CHEBI:128753"/>
    </ligand>
</feature>
<dbReference type="Proteomes" id="UP000182429">
    <property type="component" value="Unassembled WGS sequence"/>
</dbReference>
<keyword evidence="2 5" id="KW-0479">Metal-binding</keyword>
<comment type="pathway">
    <text evidence="5">Isoprenoid biosynthesis; isopentenyl diphosphate biosynthesis via DXP pathway; isopentenyl diphosphate from 1-deoxy-D-xylulose 5-phosphate: step 6/6.</text>
</comment>
<comment type="similarity">
    <text evidence="5">Belongs to the IspH family.</text>
</comment>
<dbReference type="GO" id="GO:0050992">
    <property type="term" value="P:dimethylallyl diphosphate biosynthetic process"/>
    <property type="evidence" value="ECO:0007669"/>
    <property type="project" value="UniProtKB-UniRule"/>
</dbReference>
<evidence type="ECO:0000256" key="5">
    <source>
        <dbReference type="HAMAP-Rule" id="MF_00191"/>
    </source>
</evidence>
<dbReference type="RefSeq" id="WP_074686589.1">
    <property type="nucleotide sequence ID" value="NZ_FNNF01000021.1"/>
</dbReference>
<gene>
    <name evidence="5" type="primary">ispH</name>
    <name evidence="6" type="ORF">SAMN04487759_1212</name>
</gene>
<accession>A0A1H2UGY8</accession>
<proteinExistence type="inferred from homology"/>
<comment type="cofactor">
    <cofactor evidence="5">
        <name>[4Fe-4S] cluster</name>
        <dbReference type="ChEBI" id="CHEBI:49883"/>
    </cofactor>
    <text evidence="5">Binds 1 [4Fe-4S] cluster per subunit.</text>
</comment>
<dbReference type="InterPro" id="IPR003451">
    <property type="entry name" value="LytB/IspH"/>
</dbReference>
<dbReference type="eggNOG" id="COG0761">
    <property type="taxonomic scope" value="Bacteria"/>
</dbReference>
<keyword evidence="5" id="KW-0560">Oxidoreductase</keyword>
<evidence type="ECO:0000256" key="3">
    <source>
        <dbReference type="ARBA" id="ARBA00023004"/>
    </source>
</evidence>
<dbReference type="GO" id="GO:0051745">
    <property type="term" value="F:4-hydroxy-3-methylbut-2-enyl diphosphate reductase activity"/>
    <property type="evidence" value="ECO:0007669"/>
    <property type="project" value="UniProtKB-UniRule"/>
</dbReference>
<dbReference type="UniPathway" id="UPA00059">
    <property type="reaction ID" value="UER00105"/>
</dbReference>
<dbReference type="Gene3D" id="3.40.1010.20">
    <property type="entry name" value="4-hydroxy-3-methylbut-2-enyl diphosphate reductase, catalytic domain"/>
    <property type="match status" value="2"/>
</dbReference>
<feature type="binding site" evidence="5">
    <location>
        <position position="228"/>
    </location>
    <ligand>
        <name>isopentenyl diphosphate</name>
        <dbReference type="ChEBI" id="CHEBI:128769"/>
    </ligand>
</feature>
<feature type="binding site" evidence="5">
    <location>
        <position position="198"/>
    </location>
    <ligand>
        <name>[4Fe-4S] cluster</name>
        <dbReference type="ChEBI" id="CHEBI:49883"/>
    </ligand>
</feature>
<dbReference type="GO" id="GO:0016114">
    <property type="term" value="P:terpenoid biosynthetic process"/>
    <property type="evidence" value="ECO:0007669"/>
    <property type="project" value="UniProtKB-UniRule"/>
</dbReference>
<feature type="binding site" evidence="5">
    <location>
        <position position="228"/>
    </location>
    <ligand>
        <name>dimethylallyl diphosphate</name>
        <dbReference type="ChEBI" id="CHEBI:57623"/>
    </ligand>
</feature>
<feature type="binding site" evidence="5">
    <location>
        <position position="82"/>
    </location>
    <ligand>
        <name>isopentenyl diphosphate</name>
        <dbReference type="ChEBI" id="CHEBI:128769"/>
    </ligand>
</feature>
<feature type="binding site" evidence="5">
    <location>
        <position position="226"/>
    </location>
    <ligand>
        <name>dimethylallyl diphosphate</name>
        <dbReference type="ChEBI" id="CHEBI:57623"/>
    </ligand>
</feature>
<feature type="binding site" evidence="5">
    <location>
        <position position="271"/>
    </location>
    <ligand>
        <name>isopentenyl diphosphate</name>
        <dbReference type="ChEBI" id="CHEBI:128769"/>
    </ligand>
</feature>
<evidence type="ECO:0000256" key="1">
    <source>
        <dbReference type="ARBA" id="ARBA00022485"/>
    </source>
</evidence>
<comment type="catalytic activity">
    <reaction evidence="5">
        <text>dimethylallyl diphosphate + 2 oxidized [2Fe-2S]-[ferredoxin] + H2O = (2E)-4-hydroxy-3-methylbut-2-enyl diphosphate + 2 reduced [2Fe-2S]-[ferredoxin] + 2 H(+)</text>
        <dbReference type="Rhea" id="RHEA:24825"/>
        <dbReference type="Rhea" id="RHEA-COMP:10000"/>
        <dbReference type="Rhea" id="RHEA-COMP:10001"/>
        <dbReference type="ChEBI" id="CHEBI:15377"/>
        <dbReference type="ChEBI" id="CHEBI:15378"/>
        <dbReference type="ChEBI" id="CHEBI:33737"/>
        <dbReference type="ChEBI" id="CHEBI:33738"/>
        <dbReference type="ChEBI" id="CHEBI:57623"/>
        <dbReference type="ChEBI" id="CHEBI:128753"/>
        <dbReference type="EC" id="1.17.7.4"/>
    </reaction>
</comment>
<dbReference type="EC" id="1.17.7.4" evidence="5"/>
<dbReference type="NCBIfam" id="NF002187">
    <property type="entry name" value="PRK01045.1-1"/>
    <property type="match status" value="1"/>
</dbReference>
<evidence type="ECO:0000256" key="4">
    <source>
        <dbReference type="ARBA" id="ARBA00023014"/>
    </source>
</evidence>
<evidence type="ECO:0000313" key="7">
    <source>
        <dbReference type="Proteomes" id="UP000182429"/>
    </source>
</evidence>
<dbReference type="Gene3D" id="3.40.50.11270">
    <property type="match status" value="1"/>
</dbReference>
<evidence type="ECO:0000313" key="6">
    <source>
        <dbReference type="EMBL" id="SDW55433.1"/>
    </source>
</evidence>
<feature type="binding site" evidence="5">
    <location>
        <position position="132"/>
    </location>
    <ligand>
        <name>dimethylallyl diphosphate</name>
        <dbReference type="ChEBI" id="CHEBI:57623"/>
    </ligand>
</feature>
<sequence>MLVTGIIPRGYCKGVVRAINIAKKATKEVEKKPLYILGMIVHNQYIVNALRDLGAITIEDKNKTREELLDEIDEGTVIITAHGAGDIVTEKALNKGLDVIDASCLDVIKTHDLIKAKLNEGFEILYIGKEHHPEAEGALLIDPLHIHLIQKKEDFDQLDPSKKYLLTNQTTMSLYDIYELSEYAKQKLPHVEIEQEICTATKIRQEAIRDLPDDVDLVIIVGDPHSNNTKKLASISSDLAHKDVRMIGSIEELNINDLKGKKHVAVSSGASTPTSLTNQIISYIEQFDENDPSTYPLPKIDYDKILK</sequence>
<keyword evidence="4 5" id="KW-0411">Iron-sulfur</keyword>
<dbReference type="HAMAP" id="MF_00191">
    <property type="entry name" value="IspH"/>
    <property type="match status" value="1"/>
</dbReference>
<feature type="binding site" evidence="5">
    <location>
        <position position="42"/>
    </location>
    <ligand>
        <name>dimethylallyl diphosphate</name>
        <dbReference type="ChEBI" id="CHEBI:57623"/>
    </ligand>
</feature>
<evidence type="ECO:0000256" key="2">
    <source>
        <dbReference type="ARBA" id="ARBA00022723"/>
    </source>
</evidence>
<feature type="binding site" evidence="5">
    <location>
        <position position="104"/>
    </location>
    <ligand>
        <name>[4Fe-4S] cluster</name>
        <dbReference type="ChEBI" id="CHEBI:49883"/>
    </ligand>
</feature>
<feature type="binding site" evidence="5">
    <location>
        <position position="132"/>
    </location>
    <ligand>
        <name>isopentenyl diphosphate</name>
        <dbReference type="ChEBI" id="CHEBI:128769"/>
    </ligand>
</feature>
<protein>
    <recommendedName>
        <fullName evidence="5">4-hydroxy-3-methylbut-2-enyl diphosphate reductase</fullName>
        <shortName evidence="5">HMBPP reductase</shortName>
        <ecNumber evidence="5">1.17.7.4</ecNumber>
    </recommendedName>
</protein>
<dbReference type="PANTHER" id="PTHR30426:SF0">
    <property type="entry name" value="4-HYDROXY-3-METHYLBUT-2-ENYL DIPHOSPHATE REDUCTASE"/>
    <property type="match status" value="1"/>
</dbReference>
<feature type="binding site" evidence="5">
    <location>
        <position position="82"/>
    </location>
    <ligand>
        <name>(2E)-4-hydroxy-3-methylbut-2-enyl diphosphate</name>
        <dbReference type="ChEBI" id="CHEBI:128753"/>
    </ligand>
</feature>
<dbReference type="CDD" id="cd13944">
    <property type="entry name" value="lytB_ispH"/>
    <property type="match status" value="1"/>
</dbReference>
<comment type="catalytic activity">
    <reaction evidence="5">
        <text>isopentenyl diphosphate + 2 oxidized [2Fe-2S]-[ferredoxin] + H2O = (2E)-4-hydroxy-3-methylbut-2-enyl diphosphate + 2 reduced [2Fe-2S]-[ferredoxin] + 2 H(+)</text>
        <dbReference type="Rhea" id="RHEA:24488"/>
        <dbReference type="Rhea" id="RHEA-COMP:10000"/>
        <dbReference type="Rhea" id="RHEA-COMP:10001"/>
        <dbReference type="ChEBI" id="CHEBI:15377"/>
        <dbReference type="ChEBI" id="CHEBI:15378"/>
        <dbReference type="ChEBI" id="CHEBI:33737"/>
        <dbReference type="ChEBI" id="CHEBI:33738"/>
        <dbReference type="ChEBI" id="CHEBI:128753"/>
        <dbReference type="ChEBI" id="CHEBI:128769"/>
        <dbReference type="EC" id="1.17.7.4"/>
    </reaction>
</comment>
<dbReference type="GO" id="GO:0019288">
    <property type="term" value="P:isopentenyl diphosphate biosynthetic process, methylerythritol 4-phosphate pathway"/>
    <property type="evidence" value="ECO:0007669"/>
    <property type="project" value="UniProtKB-UniRule"/>
</dbReference>
<name>A0A1H2UGY8_9FIRM</name>
<feature type="binding site" evidence="5">
    <location>
        <position position="42"/>
    </location>
    <ligand>
        <name>isopentenyl diphosphate</name>
        <dbReference type="ChEBI" id="CHEBI:128769"/>
    </ligand>
</feature>
<feature type="active site" description="Proton donor" evidence="5">
    <location>
        <position position="134"/>
    </location>
</feature>
<dbReference type="STRING" id="1630.SAMN05216514_11722"/>
<feature type="binding site" evidence="5">
    <location>
        <position position="228"/>
    </location>
    <ligand>
        <name>(2E)-4-hydroxy-3-methylbut-2-enyl diphosphate</name>
        <dbReference type="ChEBI" id="CHEBI:128753"/>
    </ligand>
</feature>
<feature type="binding site" evidence="5">
    <location>
        <position position="132"/>
    </location>
    <ligand>
        <name>(2E)-4-hydroxy-3-methylbut-2-enyl diphosphate</name>
        <dbReference type="ChEBI" id="CHEBI:128753"/>
    </ligand>
</feature>
<comment type="pathway">
    <text evidence="5">Isoprenoid biosynthesis; dimethylallyl diphosphate biosynthesis; dimethylallyl diphosphate from (2E)-4-hydroxy-3-methylbutenyl diphosphate: step 1/1.</text>
</comment>
<keyword evidence="5" id="KW-0414">Isoprene biosynthesis</keyword>
<feature type="binding site" evidence="5">
    <location>
        <position position="82"/>
    </location>
    <ligand>
        <name>dimethylallyl diphosphate</name>
        <dbReference type="ChEBI" id="CHEBI:57623"/>
    </ligand>
</feature>
<feature type="binding site" evidence="5">
    <location>
        <position position="271"/>
    </location>
    <ligand>
        <name>dimethylallyl diphosphate</name>
        <dbReference type="ChEBI" id="CHEBI:57623"/>
    </ligand>
</feature>
<organism evidence="6 7">
    <name type="scientific">Kandleria vitulina</name>
    <dbReference type="NCBI Taxonomy" id="1630"/>
    <lineage>
        <taxon>Bacteria</taxon>
        <taxon>Bacillati</taxon>
        <taxon>Bacillota</taxon>
        <taxon>Erysipelotrichia</taxon>
        <taxon>Erysipelotrichales</taxon>
        <taxon>Coprobacillaceae</taxon>
        <taxon>Kandleria</taxon>
    </lineage>
</organism>
<dbReference type="Pfam" id="PF02401">
    <property type="entry name" value="LYTB"/>
    <property type="match status" value="1"/>
</dbReference>
<reference evidence="6 7" key="1">
    <citation type="submission" date="2016-10" db="EMBL/GenBank/DDBJ databases">
        <authorList>
            <person name="de Groot N.N."/>
        </authorList>
    </citation>
    <scope>NUCLEOTIDE SEQUENCE [LARGE SCALE GENOMIC DNA]</scope>
    <source>
        <strain evidence="6 7">S3b</strain>
    </source>
</reference>
<dbReference type="GO" id="GO:0051539">
    <property type="term" value="F:4 iron, 4 sulfur cluster binding"/>
    <property type="evidence" value="ECO:0007669"/>
    <property type="project" value="UniProtKB-UniRule"/>
</dbReference>
<comment type="caution">
    <text evidence="5">Lacks conserved residue(s) required for the propagation of feature annotation.</text>
</comment>